<accession>A0A9W6NIY1</accession>
<dbReference type="NCBIfam" id="NF033788">
    <property type="entry name" value="HTH_metalloreg"/>
    <property type="match status" value="1"/>
</dbReference>
<organism evidence="5 6">
    <name type="scientific">Dactylosporangium matsuzakiense</name>
    <dbReference type="NCBI Taxonomy" id="53360"/>
    <lineage>
        <taxon>Bacteria</taxon>
        <taxon>Bacillati</taxon>
        <taxon>Actinomycetota</taxon>
        <taxon>Actinomycetes</taxon>
        <taxon>Micromonosporales</taxon>
        <taxon>Micromonosporaceae</taxon>
        <taxon>Dactylosporangium</taxon>
    </lineage>
</organism>
<dbReference type="Gene3D" id="1.10.10.10">
    <property type="entry name" value="Winged helix-like DNA-binding domain superfamily/Winged helix DNA-binding domain"/>
    <property type="match status" value="1"/>
</dbReference>
<dbReference type="EMBL" id="BSFP01000003">
    <property type="protein sequence ID" value="GLK99349.1"/>
    <property type="molecule type" value="Genomic_DNA"/>
</dbReference>
<dbReference type="InterPro" id="IPR051081">
    <property type="entry name" value="HTH_MetalResp_TranReg"/>
</dbReference>
<dbReference type="PRINTS" id="PR00778">
    <property type="entry name" value="HTHARSR"/>
</dbReference>
<dbReference type="InterPro" id="IPR036388">
    <property type="entry name" value="WH-like_DNA-bd_sf"/>
</dbReference>
<sequence>MLDILTEPTRRTILERLALGPASVTEISAELPISRSAVSQHLQLLKGVGLVVDRAEGTRRIYRVDPDALAEIRAYFDAFWKRSLAAFKDAAEHPERSQ</sequence>
<evidence type="ECO:0000256" key="2">
    <source>
        <dbReference type="ARBA" id="ARBA00023125"/>
    </source>
</evidence>
<evidence type="ECO:0000256" key="3">
    <source>
        <dbReference type="ARBA" id="ARBA00023163"/>
    </source>
</evidence>
<dbReference type="Pfam" id="PF01022">
    <property type="entry name" value="HTH_5"/>
    <property type="match status" value="1"/>
</dbReference>
<dbReference type="PROSITE" id="PS50987">
    <property type="entry name" value="HTH_ARSR_2"/>
    <property type="match status" value="1"/>
</dbReference>
<keyword evidence="6" id="KW-1185">Reference proteome</keyword>
<dbReference type="Proteomes" id="UP001143480">
    <property type="component" value="Unassembled WGS sequence"/>
</dbReference>
<evidence type="ECO:0000313" key="5">
    <source>
        <dbReference type="EMBL" id="GLK99349.1"/>
    </source>
</evidence>
<evidence type="ECO:0000256" key="1">
    <source>
        <dbReference type="ARBA" id="ARBA00023015"/>
    </source>
</evidence>
<keyword evidence="3" id="KW-0804">Transcription</keyword>
<evidence type="ECO:0000313" key="6">
    <source>
        <dbReference type="Proteomes" id="UP001143480"/>
    </source>
</evidence>
<dbReference type="GO" id="GO:0003677">
    <property type="term" value="F:DNA binding"/>
    <property type="evidence" value="ECO:0007669"/>
    <property type="project" value="UniProtKB-KW"/>
</dbReference>
<dbReference type="InterPro" id="IPR001845">
    <property type="entry name" value="HTH_ArsR_DNA-bd_dom"/>
</dbReference>
<name>A0A9W6NIY1_9ACTN</name>
<gene>
    <name evidence="5" type="ORF">GCM10017581_010900</name>
</gene>
<dbReference type="CDD" id="cd00090">
    <property type="entry name" value="HTH_ARSR"/>
    <property type="match status" value="1"/>
</dbReference>
<dbReference type="PANTHER" id="PTHR33154:SF33">
    <property type="entry name" value="TRANSCRIPTIONAL REPRESSOR SDPR"/>
    <property type="match status" value="1"/>
</dbReference>
<reference evidence="5" key="2">
    <citation type="submission" date="2023-01" db="EMBL/GenBank/DDBJ databases">
        <authorList>
            <person name="Sun Q."/>
            <person name="Evtushenko L."/>
        </authorList>
    </citation>
    <scope>NUCLEOTIDE SEQUENCE</scope>
    <source>
        <strain evidence="5">VKM Ac-1321</strain>
    </source>
</reference>
<keyword evidence="1" id="KW-0805">Transcription regulation</keyword>
<evidence type="ECO:0000259" key="4">
    <source>
        <dbReference type="PROSITE" id="PS50987"/>
    </source>
</evidence>
<protein>
    <submittedName>
        <fullName evidence="5">Transcriptional regulator</fullName>
    </submittedName>
</protein>
<proteinExistence type="predicted"/>
<dbReference type="InterPro" id="IPR036390">
    <property type="entry name" value="WH_DNA-bd_sf"/>
</dbReference>
<feature type="domain" description="HTH arsR-type" evidence="4">
    <location>
        <begin position="1"/>
        <end position="98"/>
    </location>
</feature>
<reference evidence="5" key="1">
    <citation type="journal article" date="2014" name="Int. J. Syst. Evol. Microbiol.">
        <title>Complete genome sequence of Corynebacterium casei LMG S-19264T (=DSM 44701T), isolated from a smear-ripened cheese.</title>
        <authorList>
            <consortium name="US DOE Joint Genome Institute (JGI-PGF)"/>
            <person name="Walter F."/>
            <person name="Albersmeier A."/>
            <person name="Kalinowski J."/>
            <person name="Ruckert C."/>
        </authorList>
    </citation>
    <scope>NUCLEOTIDE SEQUENCE</scope>
    <source>
        <strain evidence="5">VKM Ac-1321</strain>
    </source>
</reference>
<dbReference type="SUPFAM" id="SSF46785">
    <property type="entry name" value="Winged helix' DNA-binding domain"/>
    <property type="match status" value="1"/>
</dbReference>
<keyword evidence="2" id="KW-0238">DNA-binding</keyword>
<dbReference type="InterPro" id="IPR011991">
    <property type="entry name" value="ArsR-like_HTH"/>
</dbReference>
<dbReference type="AlphaFoldDB" id="A0A9W6NIY1"/>
<comment type="caution">
    <text evidence="5">The sequence shown here is derived from an EMBL/GenBank/DDBJ whole genome shotgun (WGS) entry which is preliminary data.</text>
</comment>
<dbReference type="RefSeq" id="WP_223103599.1">
    <property type="nucleotide sequence ID" value="NZ_BSFP01000003.1"/>
</dbReference>
<dbReference type="PANTHER" id="PTHR33154">
    <property type="entry name" value="TRANSCRIPTIONAL REGULATOR, ARSR FAMILY"/>
    <property type="match status" value="1"/>
</dbReference>
<dbReference type="GO" id="GO:0003700">
    <property type="term" value="F:DNA-binding transcription factor activity"/>
    <property type="evidence" value="ECO:0007669"/>
    <property type="project" value="InterPro"/>
</dbReference>
<dbReference type="SMART" id="SM00418">
    <property type="entry name" value="HTH_ARSR"/>
    <property type="match status" value="1"/>
</dbReference>